<proteinExistence type="predicted"/>
<name>A0A840EB54_9BACT</name>
<sequence length="109" mass="11767">MADRNVAQTVKHHVIADPSVVANGDFPGELGTYRRANYHTFPHRGSEASEQPPAPAVHELGRGAEQERFGDPPQLNDPGGPSPEAFRHTEFTQVLDAAGHSTQRLPAHG</sequence>
<gene>
    <name evidence="2" type="ORF">GGR28_001636</name>
</gene>
<keyword evidence="3" id="KW-1185">Reference proteome</keyword>
<reference evidence="2 3" key="1">
    <citation type="submission" date="2020-08" db="EMBL/GenBank/DDBJ databases">
        <title>Genomic Encyclopedia of Type Strains, Phase IV (KMG-IV): sequencing the most valuable type-strain genomes for metagenomic binning, comparative biology and taxonomic classification.</title>
        <authorList>
            <person name="Goeker M."/>
        </authorList>
    </citation>
    <scope>NUCLEOTIDE SEQUENCE [LARGE SCALE GENOMIC DNA]</scope>
    <source>
        <strain evidence="2 3">DSM 105137</strain>
    </source>
</reference>
<comment type="caution">
    <text evidence="2">The sequence shown here is derived from an EMBL/GenBank/DDBJ whole genome shotgun (WGS) entry which is preliminary data.</text>
</comment>
<dbReference type="AlphaFoldDB" id="A0A840EB54"/>
<feature type="compositionally biased region" description="Basic and acidic residues" evidence="1">
    <location>
        <begin position="59"/>
        <end position="70"/>
    </location>
</feature>
<dbReference type="EMBL" id="JACIFF010000003">
    <property type="protein sequence ID" value="MBB4079019.1"/>
    <property type="molecule type" value="Genomic_DNA"/>
</dbReference>
<feature type="region of interest" description="Disordered" evidence="1">
    <location>
        <begin position="38"/>
        <end position="89"/>
    </location>
</feature>
<protein>
    <submittedName>
        <fullName evidence="2">Uncharacterized protein</fullName>
    </submittedName>
</protein>
<evidence type="ECO:0000313" key="3">
    <source>
        <dbReference type="Proteomes" id="UP000576209"/>
    </source>
</evidence>
<evidence type="ECO:0000313" key="2">
    <source>
        <dbReference type="EMBL" id="MBB4079019.1"/>
    </source>
</evidence>
<dbReference type="Proteomes" id="UP000576209">
    <property type="component" value="Unassembled WGS sequence"/>
</dbReference>
<accession>A0A840EB54</accession>
<organism evidence="2 3">
    <name type="scientific">Neolewinella aquimaris</name>
    <dbReference type="NCBI Taxonomy" id="1835722"/>
    <lineage>
        <taxon>Bacteria</taxon>
        <taxon>Pseudomonadati</taxon>
        <taxon>Bacteroidota</taxon>
        <taxon>Saprospiria</taxon>
        <taxon>Saprospirales</taxon>
        <taxon>Lewinellaceae</taxon>
        <taxon>Neolewinella</taxon>
    </lineage>
</organism>
<evidence type="ECO:0000256" key="1">
    <source>
        <dbReference type="SAM" id="MobiDB-lite"/>
    </source>
</evidence>